<dbReference type="Gene3D" id="3.40.50.12500">
    <property type="match status" value="1"/>
</dbReference>
<evidence type="ECO:0000313" key="2">
    <source>
        <dbReference type="Proteomes" id="UP000320593"/>
    </source>
</evidence>
<sequence length="245" mass="25525">MGQQLTRHSDSTVQPPTIGILSLDTKFPRPIGDAGNPLSYAMPVRVRIVEGADSPLIVRDGLPGDDMLRRFEEAARGLEAEGADVIVSTCGFLVTAQARLARSVRVPVLLSALSLAPLVKVTRPGRVGILTASAKSLGPHVLAAAGLDAAEVAIRGLDDVPEFRDTILVTRDAQPANFDQAVVARAVGERAASLAKDHPDLSAIILECGNLPPYAASVRAATSLPVFHIVDAANALAQSGARPAV</sequence>
<reference evidence="1 2" key="1">
    <citation type="submission" date="2019-07" db="EMBL/GenBank/DDBJ databases">
        <title>Genomic Encyclopedia of Archaeal and Bacterial Type Strains, Phase II (KMG-II): from individual species to whole genera.</title>
        <authorList>
            <person name="Goeker M."/>
        </authorList>
    </citation>
    <scope>NUCLEOTIDE SEQUENCE [LARGE SCALE GENOMIC DNA]</scope>
    <source>
        <strain evidence="1 2">ATCC BAA-252</strain>
    </source>
</reference>
<keyword evidence="2" id="KW-1185">Reference proteome</keyword>
<dbReference type="Proteomes" id="UP000320593">
    <property type="component" value="Unassembled WGS sequence"/>
</dbReference>
<organism evidence="1 2">
    <name type="scientific">Roseibium hamelinense</name>
    <dbReference type="NCBI Taxonomy" id="150831"/>
    <lineage>
        <taxon>Bacteria</taxon>
        <taxon>Pseudomonadati</taxon>
        <taxon>Pseudomonadota</taxon>
        <taxon>Alphaproteobacteria</taxon>
        <taxon>Hyphomicrobiales</taxon>
        <taxon>Stappiaceae</taxon>
        <taxon>Roseibium</taxon>
    </lineage>
</organism>
<dbReference type="EMBL" id="VLLF01000001">
    <property type="protein sequence ID" value="TWI92484.1"/>
    <property type="molecule type" value="Genomic_DNA"/>
</dbReference>
<evidence type="ECO:0000313" key="1">
    <source>
        <dbReference type="EMBL" id="TWI92484.1"/>
    </source>
</evidence>
<comment type="caution">
    <text evidence="1">The sequence shown here is derived from an EMBL/GenBank/DDBJ whole genome shotgun (WGS) entry which is preliminary data.</text>
</comment>
<evidence type="ECO:0008006" key="3">
    <source>
        <dbReference type="Google" id="ProtNLM"/>
    </source>
</evidence>
<proteinExistence type="predicted"/>
<dbReference type="InterPro" id="IPR053714">
    <property type="entry name" value="Iso_Racemase_Enz_sf"/>
</dbReference>
<protein>
    <recommendedName>
        <fullName evidence="3">Aspartate/glutamate racemase family protein</fullName>
    </recommendedName>
</protein>
<accession>A0A562TGZ4</accession>
<name>A0A562TGZ4_9HYPH</name>
<dbReference type="AlphaFoldDB" id="A0A562TGZ4"/>
<gene>
    <name evidence="1" type="ORF">JM93_00026</name>
</gene>